<keyword evidence="14" id="KW-1185">Reference proteome</keyword>
<evidence type="ECO:0000256" key="2">
    <source>
        <dbReference type="ARBA" id="ARBA00018992"/>
    </source>
</evidence>
<evidence type="ECO:0000256" key="1">
    <source>
        <dbReference type="ARBA" id="ARBA00004123"/>
    </source>
</evidence>
<dbReference type="GO" id="GO:0005668">
    <property type="term" value="C:RNA polymerase transcription factor SL1 complex"/>
    <property type="evidence" value="ECO:0007669"/>
    <property type="project" value="InterPro"/>
</dbReference>
<evidence type="ECO:0000256" key="7">
    <source>
        <dbReference type="ARBA" id="ARBA00023242"/>
    </source>
</evidence>
<dbReference type="GO" id="GO:0003677">
    <property type="term" value="F:DNA binding"/>
    <property type="evidence" value="ECO:0007669"/>
    <property type="project" value="UniProtKB-KW"/>
</dbReference>
<dbReference type="AlphaFoldDB" id="A0A8J6C6I1"/>
<keyword evidence="7" id="KW-0539">Nucleus</keyword>
<comment type="caution">
    <text evidence="13">The sequence shown here is derived from an EMBL/GenBank/DDBJ whole genome shotgun (WGS) entry which is preliminary data.</text>
</comment>
<dbReference type="GO" id="GO:0005654">
    <property type="term" value="C:nucleoplasm"/>
    <property type="evidence" value="ECO:0007669"/>
    <property type="project" value="TreeGrafter"/>
</dbReference>
<dbReference type="EMBL" id="WNTK01003973">
    <property type="protein sequence ID" value="KAG9464738.1"/>
    <property type="molecule type" value="Genomic_DNA"/>
</dbReference>
<evidence type="ECO:0000256" key="5">
    <source>
        <dbReference type="ARBA" id="ARBA00023125"/>
    </source>
</evidence>
<comment type="function">
    <text evidence="8">Component of the transcription factor SL1/TIF-IB complex, which is involved in the assembly of the PIC (preinitiation complex) during RNA polymerase I-dependent transcription. The rate of PIC formation probably is primarily dependent on the rate of association of SL1/TIF-IB with the rDNA promoter. SL1/TIF-IB is involved in stabilization of nucleolar transcription factor 1/UBTF on rDNA. Formation of SL1/TIF-IB excludes the association of TBP with TFIID subunits.</text>
</comment>
<dbReference type="GO" id="GO:0006355">
    <property type="term" value="P:regulation of DNA-templated transcription"/>
    <property type="evidence" value="ECO:0007669"/>
    <property type="project" value="InterPro"/>
</dbReference>
<evidence type="ECO:0000256" key="6">
    <source>
        <dbReference type="ARBA" id="ARBA00023163"/>
    </source>
</evidence>
<evidence type="ECO:0000313" key="13">
    <source>
        <dbReference type="EMBL" id="KAG9464737.1"/>
    </source>
</evidence>
<evidence type="ECO:0000256" key="8">
    <source>
        <dbReference type="ARBA" id="ARBA00025110"/>
    </source>
</evidence>
<name>A0A8J6C6I1_ELECQ</name>
<evidence type="ECO:0000256" key="10">
    <source>
        <dbReference type="ARBA" id="ARBA00030353"/>
    </source>
</evidence>
<protein>
    <recommendedName>
        <fullName evidence="2">TATA box-binding protein-associated factor RNA polymerase I subunit D</fullName>
    </recommendedName>
    <alternativeName>
        <fullName evidence="11">TATA box-binding protein-associated factor 1D</fullName>
    </alternativeName>
    <alternativeName>
        <fullName evidence="10">Transcription initiation factor SL1/TIF-IB subunit D</fullName>
    </alternativeName>
</protein>
<sequence length="279" mass="32596">MDNSVPECEPSRSSIEGDVEDPGTEGENPSTTIGSSSLQTADGCPPTRTKRTRGEGLEIRTFVFESSSDESSIPRYQTLAEEKAEFFKNPFRRWQQPKAQKKRKKKKRFYRFFVNRKEVAQRFLVKKRVRRSVPKHERKRRMFDRGTKFPFTPLKYLPFKLYFSYEQLVVGGFLNQIKNLKYERSLKESLKDMEIDEDSENEDFDLRQYSYMDENGPISPISEPEENLNEEEAEKIKVVETSTFIVDAQVPTKNEWQITPKRGKKANQHTDMPNGLPSL</sequence>
<feature type="region of interest" description="Disordered" evidence="12">
    <location>
        <begin position="1"/>
        <end position="56"/>
    </location>
</feature>
<feature type="compositionally biased region" description="Polar residues" evidence="12">
    <location>
        <begin position="27"/>
        <end position="40"/>
    </location>
</feature>
<proteinExistence type="predicted"/>
<keyword evidence="6" id="KW-0804">Transcription</keyword>
<evidence type="ECO:0000256" key="12">
    <source>
        <dbReference type="SAM" id="MobiDB-lite"/>
    </source>
</evidence>
<evidence type="ECO:0000313" key="14">
    <source>
        <dbReference type="Proteomes" id="UP000770717"/>
    </source>
</evidence>
<keyword evidence="3" id="KW-0597">Phosphoprotein</keyword>
<dbReference type="Proteomes" id="UP000770717">
    <property type="component" value="Unassembled WGS sequence"/>
</dbReference>
<keyword evidence="4" id="KW-0805">Transcription regulation</keyword>
<dbReference type="EMBL" id="WNTK01003973">
    <property type="protein sequence ID" value="KAG9464737.1"/>
    <property type="molecule type" value="Genomic_DNA"/>
</dbReference>
<gene>
    <name evidence="13" type="ORF">GDO78_019463</name>
</gene>
<accession>A0A8J6C6I1</accession>
<comment type="subunit">
    <text evidence="9">Component of the transcription factor SL1/TIF-IB complex, composed of TBP and at least TAF1A, TAF1B, TAF1C and TAF1D. Interacts with UBTF.</text>
</comment>
<feature type="region of interest" description="Disordered" evidence="12">
    <location>
        <begin position="256"/>
        <end position="279"/>
    </location>
</feature>
<dbReference type="OrthoDB" id="9950926at2759"/>
<evidence type="ECO:0000256" key="9">
    <source>
        <dbReference type="ARBA" id="ARBA00025940"/>
    </source>
</evidence>
<evidence type="ECO:0000256" key="11">
    <source>
        <dbReference type="ARBA" id="ARBA00032499"/>
    </source>
</evidence>
<reference evidence="13" key="1">
    <citation type="thesis" date="2020" institute="ProQuest LLC" country="789 East Eisenhower Parkway, Ann Arbor, MI, USA">
        <title>Comparative Genomics and Chromosome Evolution.</title>
        <authorList>
            <person name="Mudd A.B."/>
        </authorList>
    </citation>
    <scope>NUCLEOTIDE SEQUENCE</scope>
    <source>
        <strain evidence="13">HN-11 Male</strain>
        <tissue evidence="13">Kidney and liver</tissue>
    </source>
</reference>
<evidence type="ECO:0000256" key="3">
    <source>
        <dbReference type="ARBA" id="ARBA00022553"/>
    </source>
</evidence>
<dbReference type="Pfam" id="PF15333">
    <property type="entry name" value="TAF1D"/>
    <property type="match status" value="1"/>
</dbReference>
<evidence type="ECO:0000256" key="4">
    <source>
        <dbReference type="ARBA" id="ARBA00023015"/>
    </source>
</evidence>
<dbReference type="PANTHER" id="PTHR14562:SF3">
    <property type="entry name" value="TATA BOX-BINDING PROTEIN-ASSOCIATED FACTOR RNA POLYMERASE I SUBUNIT D"/>
    <property type="match status" value="1"/>
</dbReference>
<dbReference type="PANTHER" id="PTHR14562">
    <property type="entry name" value="TATA BOX-BINDING PROTEIN ASSOCIATED FACTOR RNA POLYMERASE I SUBUNIT D"/>
    <property type="match status" value="1"/>
</dbReference>
<organism evidence="13 14">
    <name type="scientific">Eleutherodactylus coqui</name>
    <name type="common">Puerto Rican coqui</name>
    <dbReference type="NCBI Taxonomy" id="57060"/>
    <lineage>
        <taxon>Eukaryota</taxon>
        <taxon>Metazoa</taxon>
        <taxon>Chordata</taxon>
        <taxon>Craniata</taxon>
        <taxon>Vertebrata</taxon>
        <taxon>Euteleostomi</taxon>
        <taxon>Amphibia</taxon>
        <taxon>Batrachia</taxon>
        <taxon>Anura</taxon>
        <taxon>Neobatrachia</taxon>
        <taxon>Hyloidea</taxon>
        <taxon>Eleutherodactylidae</taxon>
        <taxon>Eleutherodactylinae</taxon>
        <taxon>Eleutherodactylus</taxon>
        <taxon>Eleutherodactylus</taxon>
    </lineage>
</organism>
<keyword evidence="5" id="KW-0238">DNA-binding</keyword>
<comment type="subcellular location">
    <subcellularLocation>
        <location evidence="1">Nucleus</location>
    </subcellularLocation>
</comment>
<dbReference type="InterPro" id="IPR027976">
    <property type="entry name" value="TAF1D"/>
</dbReference>